<keyword evidence="1" id="KW-0812">Transmembrane</keyword>
<evidence type="ECO:0000313" key="3">
    <source>
        <dbReference type="Proteomes" id="UP000223749"/>
    </source>
</evidence>
<proteinExistence type="predicted"/>
<feature type="transmembrane region" description="Helical" evidence="1">
    <location>
        <begin position="28"/>
        <end position="49"/>
    </location>
</feature>
<name>A0A2D1UA43_9SPHI</name>
<dbReference type="KEGG" id="pgs:CPT03_19455"/>
<keyword evidence="1" id="KW-0472">Membrane</keyword>
<accession>A0A2D1UA43</accession>
<protein>
    <submittedName>
        <fullName evidence="2">Uncharacterized protein</fullName>
    </submittedName>
</protein>
<dbReference type="AlphaFoldDB" id="A0A2D1UA43"/>
<gene>
    <name evidence="2" type="ORF">CPT03_19455</name>
</gene>
<dbReference type="Proteomes" id="UP000223749">
    <property type="component" value="Chromosome"/>
</dbReference>
<dbReference type="RefSeq" id="WP_099440382.1">
    <property type="nucleotide sequence ID" value="NZ_CP024091.1"/>
</dbReference>
<evidence type="ECO:0000256" key="1">
    <source>
        <dbReference type="SAM" id="Phobius"/>
    </source>
</evidence>
<organism evidence="2 3">
    <name type="scientific">Pedobacter ginsengisoli</name>
    <dbReference type="NCBI Taxonomy" id="363852"/>
    <lineage>
        <taxon>Bacteria</taxon>
        <taxon>Pseudomonadati</taxon>
        <taxon>Bacteroidota</taxon>
        <taxon>Sphingobacteriia</taxon>
        <taxon>Sphingobacteriales</taxon>
        <taxon>Sphingobacteriaceae</taxon>
        <taxon>Pedobacter</taxon>
    </lineage>
</organism>
<dbReference type="EMBL" id="CP024091">
    <property type="protein sequence ID" value="ATP58483.1"/>
    <property type="molecule type" value="Genomic_DNA"/>
</dbReference>
<keyword evidence="3" id="KW-1185">Reference proteome</keyword>
<evidence type="ECO:0000313" key="2">
    <source>
        <dbReference type="EMBL" id="ATP58483.1"/>
    </source>
</evidence>
<keyword evidence="1" id="KW-1133">Transmembrane helix</keyword>
<sequence>MPEILLLCVMLIPQIVAGILAKSMGRKFWFWFLISFLIPIISLIVLLFLEDKSEQSGYELADHVKEKN</sequence>
<reference evidence="2 3" key="1">
    <citation type="submission" date="2017-10" db="EMBL/GenBank/DDBJ databases">
        <title>Whole genome of Pedobacter ginsengisoli T01R-27 isolated from tomato rhizosphere.</title>
        <authorList>
            <person name="Weon H.-Y."/>
            <person name="Lee S.A."/>
            <person name="Sang M.K."/>
            <person name="Song J."/>
        </authorList>
    </citation>
    <scope>NUCLEOTIDE SEQUENCE [LARGE SCALE GENOMIC DNA]</scope>
    <source>
        <strain evidence="2 3">T01R-27</strain>
    </source>
</reference>